<dbReference type="RefSeq" id="XP_058336181.1">
    <property type="nucleotide sequence ID" value="XM_058493053.1"/>
</dbReference>
<dbReference type="EMBL" id="JARTCD010000363">
    <property type="protein sequence ID" value="KAJ8651266.1"/>
    <property type="molecule type" value="Genomic_DNA"/>
</dbReference>
<name>A0AAD7US43_9FUNG</name>
<comment type="caution">
    <text evidence="1">The sequence shown here is derived from an EMBL/GenBank/DDBJ whole genome shotgun (WGS) entry which is preliminary data.</text>
</comment>
<dbReference type="Proteomes" id="UP001234581">
    <property type="component" value="Unassembled WGS sequence"/>
</dbReference>
<organism evidence="1 2">
    <name type="scientific">Lichtheimia ornata</name>
    <dbReference type="NCBI Taxonomy" id="688661"/>
    <lineage>
        <taxon>Eukaryota</taxon>
        <taxon>Fungi</taxon>
        <taxon>Fungi incertae sedis</taxon>
        <taxon>Mucoromycota</taxon>
        <taxon>Mucoromycotina</taxon>
        <taxon>Mucoromycetes</taxon>
        <taxon>Mucorales</taxon>
        <taxon>Lichtheimiaceae</taxon>
        <taxon>Lichtheimia</taxon>
    </lineage>
</organism>
<evidence type="ECO:0000313" key="2">
    <source>
        <dbReference type="Proteomes" id="UP001234581"/>
    </source>
</evidence>
<sequence>MRVLKTSSHCLFWVNMLDGGISGSNKTLVSKQECCMVGSMEWIVSATSNSIHIKLYPIIWFSRYRQFGGRPEMKFSYRLITSAARNNLYIFDISNLSISWWFWLSAIPLMDFYNYTCLMDGSCHQQAMRARVQIFCVTKVIHASRQGLHRQAAFHTQ</sequence>
<accession>A0AAD7US43</accession>
<dbReference type="AlphaFoldDB" id="A0AAD7US43"/>
<evidence type="ECO:0000313" key="1">
    <source>
        <dbReference type="EMBL" id="KAJ8651266.1"/>
    </source>
</evidence>
<keyword evidence="2" id="KW-1185">Reference proteome</keyword>
<dbReference type="GeneID" id="83220508"/>
<proteinExistence type="predicted"/>
<protein>
    <submittedName>
        <fullName evidence="1">Uncharacterized protein</fullName>
    </submittedName>
</protein>
<gene>
    <name evidence="1" type="ORF">O0I10_013252</name>
</gene>
<reference evidence="1 2" key="1">
    <citation type="submission" date="2023-03" db="EMBL/GenBank/DDBJ databases">
        <title>Genome sequence of Lichtheimia ornata CBS 291.66.</title>
        <authorList>
            <person name="Mohabir J.T."/>
            <person name="Shea T.P."/>
            <person name="Kurbessoian T."/>
            <person name="Berby B."/>
            <person name="Fontaine J."/>
            <person name="Livny J."/>
            <person name="Gnirke A."/>
            <person name="Stajich J.E."/>
            <person name="Cuomo C.A."/>
        </authorList>
    </citation>
    <scope>NUCLEOTIDE SEQUENCE [LARGE SCALE GENOMIC DNA]</scope>
    <source>
        <strain evidence="1">CBS 291.66</strain>
    </source>
</reference>